<organism evidence="1 2">
    <name type="scientific">Actinomyces radicidentis</name>
    <dbReference type="NCBI Taxonomy" id="111015"/>
    <lineage>
        <taxon>Bacteria</taxon>
        <taxon>Bacillati</taxon>
        <taxon>Actinomycetota</taxon>
        <taxon>Actinomycetes</taxon>
        <taxon>Actinomycetales</taxon>
        <taxon>Actinomycetaceae</taxon>
        <taxon>Actinomyces</taxon>
    </lineage>
</organism>
<accession>A0A0X8JEL5</accession>
<dbReference type="OrthoDB" id="9808443at2"/>
<dbReference type="InterPro" id="IPR014942">
    <property type="entry name" value="AbiEii"/>
</dbReference>
<dbReference type="EMBL" id="CP014228">
    <property type="protein sequence ID" value="AMD87209.1"/>
    <property type="molecule type" value="Genomic_DNA"/>
</dbReference>
<gene>
    <name evidence="1" type="ORF">AXF14_05935</name>
</gene>
<evidence type="ECO:0000313" key="1">
    <source>
        <dbReference type="EMBL" id="AMD87209.1"/>
    </source>
</evidence>
<evidence type="ECO:0008006" key="3">
    <source>
        <dbReference type="Google" id="ProtNLM"/>
    </source>
</evidence>
<dbReference type="KEGG" id="ard:AXF14_05935"/>
<dbReference type="STRING" id="111015.AXF14_05935"/>
<protein>
    <recommendedName>
        <fullName evidence="3">Nucleotidyl transferase AbiEii/AbiGii toxin family protein</fullName>
    </recommendedName>
</protein>
<proteinExistence type="predicted"/>
<dbReference type="AlphaFoldDB" id="A0A0X8JEL5"/>
<keyword evidence="2" id="KW-1185">Reference proteome</keyword>
<reference evidence="2" key="1">
    <citation type="submission" date="2016-02" db="EMBL/GenBank/DDBJ databases">
        <authorList>
            <person name="Holder M.E."/>
            <person name="Ajami N.J."/>
            <person name="Petrosino J.F."/>
        </authorList>
    </citation>
    <scope>NUCLEOTIDE SEQUENCE [LARGE SCALE GENOMIC DNA]</scope>
    <source>
        <strain evidence="2">CCUG 36733</strain>
    </source>
</reference>
<evidence type="ECO:0000313" key="2">
    <source>
        <dbReference type="Proteomes" id="UP000065220"/>
    </source>
</evidence>
<dbReference type="Pfam" id="PF08843">
    <property type="entry name" value="AbiEii"/>
    <property type="match status" value="1"/>
</dbReference>
<sequence length="291" mass="32146">MSGSAYKNSVTQRLAQRARVLGLDPNVLLKRFAFQRILARLALDERWVLKGGFVMELRLGLAARTTKDLDLVLRDEGTRWTPQTVQDLIDEALDVDLDDRMTFEVWVPKAIVVDGVAGRTWGVSVRVLLDGTELCVVRLDVMTRAVDMGEARDVLRVDPVLPGLEGCGPVAVAAVDPAQHAAEKLHACVRTYAHDRPSSRDKDLVDLVLLEEAGLVERRALGVALDRVFRVRDGEAPPATLPALPAGWRSPYEAKAEEMELAARNFDDAVRAVTVMYEDAVRGLDDERKDG</sequence>
<name>A0A0X8JEL5_ACTRD</name>
<dbReference type="Proteomes" id="UP000065220">
    <property type="component" value="Chromosome"/>
</dbReference>
<dbReference type="RefSeq" id="WP_067941641.1">
    <property type="nucleotide sequence ID" value="NZ_CP014228.1"/>
</dbReference>